<comment type="caution">
    <text evidence="3">The sequence shown here is derived from an EMBL/GenBank/DDBJ whole genome shotgun (WGS) entry which is preliminary data.</text>
</comment>
<reference evidence="3 4" key="1">
    <citation type="submission" date="2014-01" db="EMBL/GenBank/DDBJ databases">
        <title>Interspecies Systems Biology Uncovers Metabolites Affecting C. elegans Gene Expression and Life History Traits.</title>
        <authorList>
            <person name="Watson E."/>
            <person name="Macneil L.T."/>
            <person name="Ritter A.D."/>
            <person name="Yilmaz L.S."/>
            <person name="Rosebrock A.P."/>
            <person name="Caudy A.A."/>
            <person name="Walhout A.J."/>
        </authorList>
    </citation>
    <scope>NUCLEOTIDE SEQUENCE [LARGE SCALE GENOMIC DNA]</scope>
    <source>
        <strain evidence="3 4">DA1877</strain>
    </source>
</reference>
<dbReference type="GeneID" id="74938055"/>
<name>A0A014NXD9_9BURK</name>
<feature type="region of interest" description="Disordered" evidence="1">
    <location>
        <begin position="26"/>
        <end position="47"/>
    </location>
</feature>
<accession>A0A014NXD9</accession>
<sequence length="113" mass="12126">MNSFKQFLSVSAVALGIFLPMSGMAQTTSESPKAEASQQASLTDGEIRKVDLDNGKVTIKHGDIKHLDMPGMTMVFTAKDKGLLSNLKPGDKVKFMVVNDGGKMVVTDIRPAN</sequence>
<feature type="compositionally biased region" description="Polar residues" evidence="1">
    <location>
        <begin position="26"/>
        <end position="42"/>
    </location>
</feature>
<evidence type="ECO:0000313" key="3">
    <source>
        <dbReference type="EMBL" id="EXU78535.1"/>
    </source>
</evidence>
<feature type="signal peptide" evidence="2">
    <location>
        <begin position="1"/>
        <end position="25"/>
    </location>
</feature>
<organism evidence="3 4">
    <name type="scientific">Comamonas aquatica DA1877</name>
    <dbReference type="NCBI Taxonomy" id="1457173"/>
    <lineage>
        <taxon>Bacteria</taxon>
        <taxon>Pseudomonadati</taxon>
        <taxon>Pseudomonadota</taxon>
        <taxon>Betaproteobacteria</taxon>
        <taxon>Burkholderiales</taxon>
        <taxon>Comamonadaceae</taxon>
        <taxon>Comamonas</taxon>
    </lineage>
</organism>
<dbReference type="STRING" id="225991.MA05_14160"/>
<dbReference type="EMBL" id="JBOK01000036">
    <property type="protein sequence ID" value="EXU78535.1"/>
    <property type="molecule type" value="Genomic_DNA"/>
</dbReference>
<dbReference type="Proteomes" id="UP000020766">
    <property type="component" value="Unassembled WGS sequence"/>
</dbReference>
<keyword evidence="2" id="KW-0732">Signal</keyword>
<evidence type="ECO:0000256" key="2">
    <source>
        <dbReference type="SAM" id="SignalP"/>
    </source>
</evidence>
<proteinExistence type="predicted"/>
<dbReference type="PATRIC" id="fig|1457173.3.peg.3597"/>
<dbReference type="AlphaFoldDB" id="A0A014NXD9"/>
<dbReference type="Gene3D" id="2.40.50.320">
    <property type="entry name" value="Copper binding periplasmic protein CusF"/>
    <property type="match status" value="1"/>
</dbReference>
<protein>
    <submittedName>
        <fullName evidence="3">Copper-binding protein</fullName>
    </submittedName>
</protein>
<evidence type="ECO:0000256" key="1">
    <source>
        <dbReference type="SAM" id="MobiDB-lite"/>
    </source>
</evidence>
<dbReference type="InterPro" id="IPR021647">
    <property type="entry name" value="CusF_Ec"/>
</dbReference>
<dbReference type="RefSeq" id="WP_043387420.1">
    <property type="nucleotide sequence ID" value="NZ_JBOK01000036.1"/>
</dbReference>
<dbReference type="InterPro" id="IPR042230">
    <property type="entry name" value="CusF_sf"/>
</dbReference>
<evidence type="ECO:0000313" key="4">
    <source>
        <dbReference type="Proteomes" id="UP000020766"/>
    </source>
</evidence>
<feature type="chain" id="PRO_5001472816" evidence="2">
    <location>
        <begin position="26"/>
        <end position="113"/>
    </location>
</feature>
<gene>
    <name evidence="3" type="ORF">AX13_12285</name>
</gene>
<dbReference type="Pfam" id="PF11604">
    <property type="entry name" value="CusF_Ec"/>
    <property type="match status" value="1"/>
</dbReference>
<keyword evidence="4" id="KW-1185">Reference proteome</keyword>